<dbReference type="SUPFAM" id="SSF101898">
    <property type="entry name" value="NHL repeat"/>
    <property type="match status" value="1"/>
</dbReference>
<accession>A0A437QB66</accession>
<sequence length="287" mass="31698">MSFKLAKAALGSLLLSSQVLMAEPALQQAWQLDALDQPESVVADAQGEWLYISNINGAPLELNGKGYISRVDREGQRFTRHWLAGFNAPKGMAISKGKLYVADMQVLHEIDLTSGKVSERYHAPHAHMLNDVTAAPDGSIYVSDMLAGGIYRLADQQLALWLEPEKMPHPNGLLWEDGQLFVASWGLDIQSDFTTKTPGTLYQIDPSSQQLKPIATGYQLGNLDGVVSYQKALYISDWISGALYRLEDNERRTVLQTAPGLADIGRYGSMLYAPMMLDNKVVAWMLP</sequence>
<name>A0A437QB66_9GAMM</name>
<dbReference type="AlphaFoldDB" id="A0A437QB66"/>
<evidence type="ECO:0000313" key="2">
    <source>
        <dbReference type="EMBL" id="RVU31776.1"/>
    </source>
</evidence>
<dbReference type="InterPro" id="IPR011042">
    <property type="entry name" value="6-blade_b-propeller_TolB-like"/>
</dbReference>
<protein>
    <submittedName>
        <fullName evidence="2">ATP/GTP-binding protein</fullName>
    </submittedName>
</protein>
<reference evidence="2 3" key="1">
    <citation type="submission" date="2019-01" db="EMBL/GenBank/DDBJ databases">
        <authorList>
            <person name="Chen W.-M."/>
        </authorList>
    </citation>
    <scope>NUCLEOTIDE SEQUENCE [LARGE SCALE GENOMIC DNA]</scope>
    <source>
        <strain evidence="2 3">HPM-16</strain>
    </source>
</reference>
<proteinExistence type="predicted"/>
<dbReference type="EMBL" id="SACQ01000002">
    <property type="protein sequence ID" value="RVU31776.1"/>
    <property type="molecule type" value="Genomic_DNA"/>
</dbReference>
<evidence type="ECO:0000256" key="1">
    <source>
        <dbReference type="SAM" id="SignalP"/>
    </source>
</evidence>
<dbReference type="Gene3D" id="2.120.10.30">
    <property type="entry name" value="TolB, C-terminal domain"/>
    <property type="match status" value="1"/>
</dbReference>
<feature type="chain" id="PRO_5019203595" evidence="1">
    <location>
        <begin position="23"/>
        <end position="287"/>
    </location>
</feature>
<dbReference type="RefSeq" id="WP_127693635.1">
    <property type="nucleotide sequence ID" value="NZ_SACQ01000002.1"/>
</dbReference>
<feature type="signal peptide" evidence="1">
    <location>
        <begin position="1"/>
        <end position="22"/>
    </location>
</feature>
<keyword evidence="1" id="KW-0732">Signal</keyword>
<gene>
    <name evidence="2" type="ORF">EOE65_07295</name>
</gene>
<keyword evidence="3" id="KW-1185">Reference proteome</keyword>
<organism evidence="2 3">
    <name type="scientific">Neptunomonas marina</name>
    <dbReference type="NCBI Taxonomy" id="1815562"/>
    <lineage>
        <taxon>Bacteria</taxon>
        <taxon>Pseudomonadati</taxon>
        <taxon>Pseudomonadota</taxon>
        <taxon>Gammaproteobacteria</taxon>
        <taxon>Oceanospirillales</taxon>
        <taxon>Oceanospirillaceae</taxon>
        <taxon>Neptunomonas</taxon>
    </lineage>
</organism>
<comment type="caution">
    <text evidence="2">The sequence shown here is derived from an EMBL/GenBank/DDBJ whole genome shotgun (WGS) entry which is preliminary data.</text>
</comment>
<evidence type="ECO:0000313" key="3">
    <source>
        <dbReference type="Proteomes" id="UP000282818"/>
    </source>
</evidence>
<dbReference type="Proteomes" id="UP000282818">
    <property type="component" value="Unassembled WGS sequence"/>
</dbReference>